<evidence type="ECO:0000313" key="6">
    <source>
        <dbReference type="EMBL" id="EMD34281.1"/>
    </source>
</evidence>
<dbReference type="InterPro" id="IPR038286">
    <property type="entry name" value="IPK_sf"/>
</dbReference>
<dbReference type="GO" id="GO:0008440">
    <property type="term" value="F:inositol-1,4,5-trisphosphate 3-kinase activity"/>
    <property type="evidence" value="ECO:0007669"/>
    <property type="project" value="TreeGrafter"/>
</dbReference>
<name>M2R5U5_CERS8</name>
<dbReference type="PANTHER" id="PTHR12400:SF108">
    <property type="entry name" value="KINASE"/>
    <property type="match status" value="1"/>
</dbReference>
<keyword evidence="2 4" id="KW-0808">Transferase</keyword>
<protein>
    <recommendedName>
        <fullName evidence="4">Kinase</fullName>
        <ecNumber evidence="4">2.7.-.-</ecNumber>
    </recommendedName>
</protein>
<dbReference type="OrthoDB" id="338650at2759"/>
<dbReference type="SUPFAM" id="SSF56104">
    <property type="entry name" value="SAICAR synthase-like"/>
    <property type="match status" value="1"/>
</dbReference>
<evidence type="ECO:0000256" key="5">
    <source>
        <dbReference type="SAM" id="MobiDB-lite"/>
    </source>
</evidence>
<evidence type="ECO:0000256" key="1">
    <source>
        <dbReference type="ARBA" id="ARBA00007374"/>
    </source>
</evidence>
<dbReference type="EC" id="2.7.-.-" evidence="4"/>
<dbReference type="GO" id="GO:0032958">
    <property type="term" value="P:inositol phosphate biosynthetic process"/>
    <property type="evidence" value="ECO:0007669"/>
    <property type="project" value="InterPro"/>
</dbReference>
<dbReference type="GO" id="GO:0005634">
    <property type="term" value="C:nucleus"/>
    <property type="evidence" value="ECO:0007669"/>
    <property type="project" value="TreeGrafter"/>
</dbReference>
<dbReference type="GO" id="GO:0005737">
    <property type="term" value="C:cytoplasm"/>
    <property type="evidence" value="ECO:0007669"/>
    <property type="project" value="TreeGrafter"/>
</dbReference>
<dbReference type="Gene3D" id="3.30.470.160">
    <property type="entry name" value="Inositol polyphosphate kinase"/>
    <property type="match status" value="1"/>
</dbReference>
<sequence>MTTTRPIVHQVAGHAGHLIQLEGSNAGRLGKYAHSKEALFYRSIAANDALAPLRPIVPAFYGTCKLEGQVAKTEDARESVRLTPGVESGIPQREFIVLEDLTYKFDKPNVLDVKLGTVLHDEDATPEKRVRSEAVARATTSGETGIRLTGFQVYDLVANKPIITTKEYGKSLKAVELPQGIARFFPLAADTTSSQTTTSTVTTSRTGLPADILLPILQNIRDDVEEIRDRVAEVHVRMRSTSLLVIYEADCKRAREKLRLLGEAGEQDENRDEDGDDEEQRPPLTYVVKLIDFAHSTPVPGQGPDEGVLKGLTTFMELLDGRIEEVQKHMST</sequence>
<evidence type="ECO:0000256" key="3">
    <source>
        <dbReference type="ARBA" id="ARBA00022777"/>
    </source>
</evidence>
<evidence type="ECO:0000256" key="2">
    <source>
        <dbReference type="ARBA" id="ARBA00022679"/>
    </source>
</evidence>
<dbReference type="Pfam" id="PF03770">
    <property type="entry name" value="IPK"/>
    <property type="match status" value="1"/>
</dbReference>
<feature type="compositionally biased region" description="Acidic residues" evidence="5">
    <location>
        <begin position="265"/>
        <end position="279"/>
    </location>
</feature>
<evidence type="ECO:0000256" key="4">
    <source>
        <dbReference type="RuleBase" id="RU363090"/>
    </source>
</evidence>
<reference evidence="6 7" key="1">
    <citation type="journal article" date="2012" name="Proc. Natl. Acad. Sci. U.S.A.">
        <title>Comparative genomics of Ceriporiopsis subvermispora and Phanerochaete chrysosporium provide insight into selective ligninolysis.</title>
        <authorList>
            <person name="Fernandez-Fueyo E."/>
            <person name="Ruiz-Duenas F.J."/>
            <person name="Ferreira P."/>
            <person name="Floudas D."/>
            <person name="Hibbett D.S."/>
            <person name="Canessa P."/>
            <person name="Larrondo L.F."/>
            <person name="James T.Y."/>
            <person name="Seelenfreund D."/>
            <person name="Lobos S."/>
            <person name="Polanco R."/>
            <person name="Tello M."/>
            <person name="Honda Y."/>
            <person name="Watanabe T."/>
            <person name="Watanabe T."/>
            <person name="Ryu J.S."/>
            <person name="Kubicek C.P."/>
            <person name="Schmoll M."/>
            <person name="Gaskell J."/>
            <person name="Hammel K.E."/>
            <person name="St John F.J."/>
            <person name="Vanden Wymelenberg A."/>
            <person name="Sabat G."/>
            <person name="Splinter BonDurant S."/>
            <person name="Syed K."/>
            <person name="Yadav J.S."/>
            <person name="Doddapaneni H."/>
            <person name="Subramanian V."/>
            <person name="Lavin J.L."/>
            <person name="Oguiza J.A."/>
            <person name="Perez G."/>
            <person name="Pisabarro A.G."/>
            <person name="Ramirez L."/>
            <person name="Santoyo F."/>
            <person name="Master E."/>
            <person name="Coutinho P.M."/>
            <person name="Henrissat B."/>
            <person name="Lombard V."/>
            <person name="Magnuson J.K."/>
            <person name="Kuees U."/>
            <person name="Hori C."/>
            <person name="Igarashi K."/>
            <person name="Samejima M."/>
            <person name="Held B.W."/>
            <person name="Barry K.W."/>
            <person name="LaButti K.M."/>
            <person name="Lapidus A."/>
            <person name="Lindquist E.A."/>
            <person name="Lucas S.M."/>
            <person name="Riley R."/>
            <person name="Salamov A.A."/>
            <person name="Hoffmeister D."/>
            <person name="Schwenk D."/>
            <person name="Hadar Y."/>
            <person name="Yarden O."/>
            <person name="de Vries R.P."/>
            <person name="Wiebenga A."/>
            <person name="Stenlid J."/>
            <person name="Eastwood D."/>
            <person name="Grigoriev I.V."/>
            <person name="Berka R.M."/>
            <person name="Blanchette R.A."/>
            <person name="Kersten P."/>
            <person name="Martinez A.T."/>
            <person name="Vicuna R."/>
            <person name="Cullen D."/>
        </authorList>
    </citation>
    <scope>NUCLEOTIDE SEQUENCE [LARGE SCALE GENOMIC DNA]</scope>
    <source>
        <strain evidence="6 7">B</strain>
    </source>
</reference>
<evidence type="ECO:0000313" key="7">
    <source>
        <dbReference type="Proteomes" id="UP000016930"/>
    </source>
</evidence>
<comment type="similarity">
    <text evidence="1 4">Belongs to the inositol phosphokinase (IPK) family.</text>
</comment>
<dbReference type="GO" id="GO:0046854">
    <property type="term" value="P:phosphatidylinositol phosphate biosynthetic process"/>
    <property type="evidence" value="ECO:0007669"/>
    <property type="project" value="TreeGrafter"/>
</dbReference>
<organism evidence="6 7">
    <name type="scientific">Ceriporiopsis subvermispora (strain B)</name>
    <name type="common">White-rot fungus</name>
    <name type="synonym">Gelatoporia subvermispora</name>
    <dbReference type="NCBI Taxonomy" id="914234"/>
    <lineage>
        <taxon>Eukaryota</taxon>
        <taxon>Fungi</taxon>
        <taxon>Dikarya</taxon>
        <taxon>Basidiomycota</taxon>
        <taxon>Agaricomycotina</taxon>
        <taxon>Agaricomycetes</taxon>
        <taxon>Polyporales</taxon>
        <taxon>Gelatoporiaceae</taxon>
        <taxon>Gelatoporia</taxon>
    </lineage>
</organism>
<dbReference type="EMBL" id="KB445803">
    <property type="protein sequence ID" value="EMD34281.1"/>
    <property type="molecule type" value="Genomic_DNA"/>
</dbReference>
<proteinExistence type="inferred from homology"/>
<gene>
    <name evidence="6" type="ORF">CERSUDRAFT_117162</name>
</gene>
<dbReference type="STRING" id="914234.M2R5U5"/>
<dbReference type="GO" id="GO:0000824">
    <property type="term" value="F:inositol-1,4,5,6-tetrakisphosphate 3-kinase activity"/>
    <property type="evidence" value="ECO:0007669"/>
    <property type="project" value="TreeGrafter"/>
</dbReference>
<feature type="region of interest" description="Disordered" evidence="5">
    <location>
        <begin position="263"/>
        <end position="282"/>
    </location>
</feature>
<dbReference type="HOGENOM" id="CLU_042569_3_1_1"/>
<dbReference type="Proteomes" id="UP000016930">
    <property type="component" value="Unassembled WGS sequence"/>
</dbReference>
<keyword evidence="7" id="KW-1185">Reference proteome</keyword>
<keyword evidence="3 4" id="KW-0418">Kinase</keyword>
<dbReference type="PANTHER" id="PTHR12400">
    <property type="entry name" value="INOSITOL POLYPHOSPHATE KINASE"/>
    <property type="match status" value="1"/>
</dbReference>
<dbReference type="InterPro" id="IPR005522">
    <property type="entry name" value="IPK"/>
</dbReference>
<accession>M2R5U5</accession>
<dbReference type="AlphaFoldDB" id="M2R5U5"/>